<dbReference type="AlphaFoldDB" id="A0A347WFY5"/>
<feature type="domain" description="Glycosyltransferase 61 catalytic" evidence="4">
    <location>
        <begin position="126"/>
        <end position="298"/>
    </location>
</feature>
<sequence length="368" mass="40988">MLIETDALEQVRTIPITPSFQYMRLPRIYDPHLMPPDVARILRRRWNLSKHVIPPVAFHLARDVYVVEEGLVFTGDGHLVAASQADVPAHEIVRARATLQASLAQPASIPSHPRAILCKKRGAGNYGHWLAEMLPRAYVARQYLPDRDWPVVIHAVEGTLRTVMRESLHAVGIAENRIIESGGAPVHFAELLVPSGLTAHAVFLSPLVMECMDFIADQVPPADIDALYIPRAPATTRDFEDEAAVRTVFEQHGYTTFAGSTVPFMEQVAMFRSARRVVGAMGAGLSNTLFCRPATEVLVFMPGNALELFYWLIAEGRKLDYHEVRTPQSGRMQGSLPWDRQLAITPAEVERMLARLEAGKPAFQLTDF</sequence>
<dbReference type="InterPro" id="IPR049625">
    <property type="entry name" value="Glyco_transf_61_cat"/>
</dbReference>
<evidence type="ECO:0000313" key="6">
    <source>
        <dbReference type="Proteomes" id="UP000264120"/>
    </source>
</evidence>
<dbReference type="PANTHER" id="PTHR20961">
    <property type="entry name" value="GLYCOSYLTRANSFERASE"/>
    <property type="match status" value="1"/>
</dbReference>
<accession>A0A347WFY5</accession>
<dbReference type="EMBL" id="CP023037">
    <property type="protein sequence ID" value="AXY23778.1"/>
    <property type="molecule type" value="Genomic_DNA"/>
</dbReference>
<keyword evidence="3" id="KW-0325">Glycoprotein</keyword>
<keyword evidence="2" id="KW-0808">Transferase</keyword>
<evidence type="ECO:0000256" key="1">
    <source>
        <dbReference type="ARBA" id="ARBA00022676"/>
    </source>
</evidence>
<gene>
    <name evidence="5" type="ORF">CD178_03034</name>
</gene>
<geneLocation type="plasmid" evidence="5 6">
    <name>unnamed1</name>
</geneLocation>
<proteinExistence type="predicted"/>
<dbReference type="InterPro" id="IPR007657">
    <property type="entry name" value="Glycosyltransferase_61"/>
</dbReference>
<keyword evidence="6" id="KW-1185">Reference proteome</keyword>
<evidence type="ECO:0000256" key="2">
    <source>
        <dbReference type="ARBA" id="ARBA00022679"/>
    </source>
</evidence>
<dbReference type="KEGG" id="ksc:CD178_03034"/>
<keyword evidence="5" id="KW-0614">Plasmid</keyword>
<dbReference type="GO" id="GO:0016757">
    <property type="term" value="F:glycosyltransferase activity"/>
    <property type="evidence" value="ECO:0007669"/>
    <property type="project" value="UniProtKB-KW"/>
</dbReference>
<protein>
    <recommendedName>
        <fullName evidence="4">Glycosyltransferase 61 catalytic domain-containing protein</fullName>
    </recommendedName>
</protein>
<keyword evidence="1" id="KW-0328">Glycosyltransferase</keyword>
<name>A0A347WFY5_9PROT</name>
<dbReference type="Proteomes" id="UP000264120">
    <property type="component" value="Plasmid unnamed1"/>
</dbReference>
<dbReference type="Pfam" id="PF04577">
    <property type="entry name" value="Glyco_transf_61"/>
    <property type="match status" value="1"/>
</dbReference>
<organism evidence="5 6">
    <name type="scientific">Komagataeibacter saccharivorans</name>
    <dbReference type="NCBI Taxonomy" id="265959"/>
    <lineage>
        <taxon>Bacteria</taxon>
        <taxon>Pseudomonadati</taxon>
        <taxon>Pseudomonadota</taxon>
        <taxon>Alphaproteobacteria</taxon>
        <taxon>Acetobacterales</taxon>
        <taxon>Acetobacteraceae</taxon>
        <taxon>Komagataeibacter</taxon>
    </lineage>
</organism>
<evidence type="ECO:0000256" key="3">
    <source>
        <dbReference type="ARBA" id="ARBA00023180"/>
    </source>
</evidence>
<evidence type="ECO:0000259" key="4">
    <source>
        <dbReference type="Pfam" id="PF04577"/>
    </source>
</evidence>
<evidence type="ECO:0000313" key="5">
    <source>
        <dbReference type="EMBL" id="AXY23778.1"/>
    </source>
</evidence>
<reference evidence="5 6" key="1">
    <citation type="submission" date="2017-08" db="EMBL/GenBank/DDBJ databases">
        <title>Complete genome sequence of Gluconacetobacter saccharivorans CV1 isolated from Fermented Vinegar.</title>
        <authorList>
            <person name="Kim S.-Y."/>
        </authorList>
    </citation>
    <scope>NUCLEOTIDE SEQUENCE [LARGE SCALE GENOMIC DNA]</scope>
    <source>
        <strain evidence="5 6">CV1</strain>
        <plasmid evidence="5 6">unnamed1</plasmid>
    </source>
</reference>